<feature type="region of interest" description="Disordered" evidence="1">
    <location>
        <begin position="110"/>
        <end position="232"/>
    </location>
</feature>
<gene>
    <name evidence="3" type="ORF">DSPE1174_LOCUS5724</name>
</gene>
<evidence type="ECO:0000256" key="2">
    <source>
        <dbReference type="SAM" id="Phobius"/>
    </source>
</evidence>
<keyword evidence="2" id="KW-0472">Membrane</keyword>
<reference evidence="3" key="1">
    <citation type="submission" date="2021-01" db="EMBL/GenBank/DDBJ databases">
        <authorList>
            <person name="Corre E."/>
            <person name="Pelletier E."/>
            <person name="Niang G."/>
            <person name="Scheremetjew M."/>
            <person name="Finn R."/>
            <person name="Kale V."/>
            <person name="Holt S."/>
            <person name="Cochrane G."/>
            <person name="Meng A."/>
            <person name="Brown T."/>
            <person name="Cohen L."/>
        </authorList>
    </citation>
    <scope>NUCLEOTIDE SEQUENCE</scope>
    <source>
        <strain evidence="3">CCMP1381</strain>
    </source>
</reference>
<feature type="compositionally biased region" description="Basic and acidic residues" evidence="1">
    <location>
        <begin position="365"/>
        <end position="384"/>
    </location>
</feature>
<feature type="compositionally biased region" description="Low complexity" evidence="1">
    <location>
        <begin position="462"/>
        <end position="471"/>
    </location>
</feature>
<feature type="region of interest" description="Disordered" evidence="1">
    <location>
        <begin position="19"/>
        <end position="87"/>
    </location>
</feature>
<feature type="transmembrane region" description="Helical" evidence="2">
    <location>
        <begin position="702"/>
        <end position="721"/>
    </location>
</feature>
<evidence type="ECO:0000313" key="3">
    <source>
        <dbReference type="EMBL" id="CAD9387105.1"/>
    </source>
</evidence>
<evidence type="ECO:0000256" key="1">
    <source>
        <dbReference type="SAM" id="MobiDB-lite"/>
    </source>
</evidence>
<feature type="compositionally biased region" description="Low complexity" evidence="1">
    <location>
        <begin position="430"/>
        <end position="448"/>
    </location>
</feature>
<feature type="region of interest" description="Disordered" evidence="1">
    <location>
        <begin position="268"/>
        <end position="630"/>
    </location>
</feature>
<accession>A0A7S2B5U5</accession>
<feature type="compositionally biased region" description="Low complexity" evidence="1">
    <location>
        <begin position="136"/>
        <end position="152"/>
    </location>
</feature>
<feature type="compositionally biased region" description="Basic and acidic residues" evidence="1">
    <location>
        <begin position="394"/>
        <end position="416"/>
    </location>
</feature>
<organism evidence="3">
    <name type="scientific">Octactis speculum</name>
    <dbReference type="NCBI Taxonomy" id="3111310"/>
    <lineage>
        <taxon>Eukaryota</taxon>
        <taxon>Sar</taxon>
        <taxon>Stramenopiles</taxon>
        <taxon>Ochrophyta</taxon>
        <taxon>Dictyochophyceae</taxon>
        <taxon>Dictyochales</taxon>
        <taxon>Dictyochaceae</taxon>
        <taxon>Octactis</taxon>
    </lineage>
</organism>
<feature type="transmembrane region" description="Helical" evidence="2">
    <location>
        <begin position="657"/>
        <end position="690"/>
    </location>
</feature>
<keyword evidence="2" id="KW-0812">Transmembrane</keyword>
<feature type="compositionally biased region" description="Basic and acidic residues" evidence="1">
    <location>
        <begin position="332"/>
        <end position="350"/>
    </location>
</feature>
<feature type="compositionally biased region" description="Low complexity" evidence="1">
    <location>
        <begin position="160"/>
        <end position="170"/>
    </location>
</feature>
<protein>
    <submittedName>
        <fullName evidence="3">Uncharacterized protein</fullName>
    </submittedName>
</protein>
<feature type="compositionally biased region" description="Polar residues" evidence="1">
    <location>
        <begin position="493"/>
        <end position="525"/>
    </location>
</feature>
<proteinExistence type="predicted"/>
<sequence length="903" mass="95772">MESPCPDGALFEDTTFSAFGLGAKPRGSAGRSRRSRLFGPSSNSPPPSPEQTEDSHIHVAQMSVSGTNPMAKEFTPVKSTKNEGNADPLLVNIGLSEFFVSDGAFPEGVLDGALEDPETSFLGDVEHPTQPSPFSGTPEMPTGGTGMVPGEESTFDTQPSGVSSGNSLLTGGSGNKMTQLGGTKLTPHMRQPQQPQPPQLRNRDGTPTPRPSPARTAVRSPITQPMLPPRNSRIVPLGVVKAAPVGAVAPPTKQYAQVAQVNITGLAKTGTMPTSNNVTYKEAPPNKWRSQGPPHARQSLLASISKGEPGLEAKTNVPVWGRGDRQGGGGGRLEKSPRKPIKDRSRERQRSPLRKSPVGSARNSPAREMDSSKRGRSRSDEFKTNKVSSGWSQGDDRQARASDGSKHHDKTTEKTADKRRHTNQSAAQETGWSSVGSTSSRGSGHHSGNQALTGSSAGGGSAVMLSSSGVMRTKKQTHSPTAPSNTNASANNLDRSQPNSSNDLTATNNNLPDIRTTKMSPSKLSGHNIDDRNYASHSIQTPSDDSSVSSDVGQATNSSTRSTSRSNSPYGTTKTPKVGKNRRQDDRQVRSEGKKGVTPSSSTHKQVNDKQRNQQAGKGMAVDTPVPTDSKSRALSLPSILPRWVHNTIWYTQRGGILTVAVLILSHVVSFLVCLVGLVLAFMLAIFLMILQLHKYAVREALSNYNVAFCFVFPFNFQFLVSLVKEWAPHWAPVCLWYSFLIQLLCTRGKSSAPSTAGSDVTVGNTASGGMSSQANGTTTNATGGGGAVPSRGTSGGMVSVFRIVLPLAFVAEGVSGRTALLDLNGAELLVVSFLLAAVKMQCISSPIFMVSWAIQVLATAATGFHPVLQYCQFVLALTSLHICSRSMQTDTAAEASNACDSK</sequence>
<keyword evidence="2" id="KW-1133">Transmembrane helix</keyword>
<feature type="compositionally biased region" description="Basic and acidic residues" evidence="1">
    <location>
        <begin position="582"/>
        <end position="595"/>
    </location>
</feature>
<feature type="compositionally biased region" description="Low complexity" evidence="1">
    <location>
        <begin position="479"/>
        <end position="492"/>
    </location>
</feature>
<dbReference type="EMBL" id="HBGS01010859">
    <property type="protein sequence ID" value="CAD9387105.1"/>
    <property type="molecule type" value="Transcribed_RNA"/>
</dbReference>
<dbReference type="AlphaFoldDB" id="A0A7S2B5U5"/>
<feature type="compositionally biased region" description="Low complexity" evidence="1">
    <location>
        <begin position="543"/>
        <end position="568"/>
    </location>
</feature>
<name>A0A7S2B5U5_9STRA</name>